<keyword evidence="2" id="KW-0378">Hydrolase</keyword>
<name>A0A2V1IUJ9_9BACT</name>
<feature type="signal peptide" evidence="3">
    <location>
        <begin position="1"/>
        <end position="24"/>
    </location>
</feature>
<evidence type="ECO:0000313" key="5">
    <source>
        <dbReference type="EMBL" id="PWB08461.1"/>
    </source>
</evidence>
<dbReference type="Gene3D" id="3.40.720.10">
    <property type="entry name" value="Alkaline Phosphatase, subunit A"/>
    <property type="match status" value="2"/>
</dbReference>
<dbReference type="InterPro" id="IPR017850">
    <property type="entry name" value="Alkaline_phosphatase_core_sf"/>
</dbReference>
<dbReference type="EMBL" id="PUBV01000006">
    <property type="protein sequence ID" value="PWB08461.1"/>
    <property type="molecule type" value="Genomic_DNA"/>
</dbReference>
<keyword evidence="6" id="KW-1185">Reference proteome</keyword>
<protein>
    <submittedName>
        <fullName evidence="5">DUF4976 domain-containing protein</fullName>
    </submittedName>
</protein>
<reference evidence="6" key="1">
    <citation type="submission" date="2018-02" db="EMBL/GenBank/DDBJ databases">
        <authorList>
            <person name="Clavel T."/>
            <person name="Strowig T."/>
        </authorList>
    </citation>
    <scope>NUCLEOTIDE SEQUENCE [LARGE SCALE GENOMIC DNA]</scope>
    <source>
        <strain evidence="6">DSM 100764</strain>
    </source>
</reference>
<gene>
    <name evidence="5" type="ORF">C5O25_04650</name>
</gene>
<evidence type="ECO:0000256" key="3">
    <source>
        <dbReference type="SAM" id="SignalP"/>
    </source>
</evidence>
<dbReference type="AlphaFoldDB" id="A0A2V1IUJ9"/>
<feature type="domain" description="N-sulphoglucosamine sulphohydrolase C-terminal" evidence="4">
    <location>
        <begin position="368"/>
        <end position="522"/>
    </location>
</feature>
<dbReference type="InterPro" id="IPR032506">
    <property type="entry name" value="SGSH_C"/>
</dbReference>
<dbReference type="GeneID" id="93423312"/>
<dbReference type="Proteomes" id="UP000244925">
    <property type="component" value="Unassembled WGS sequence"/>
</dbReference>
<comment type="similarity">
    <text evidence="1">Belongs to the sulfatase family.</text>
</comment>
<dbReference type="CDD" id="cd16031">
    <property type="entry name" value="G6S_like"/>
    <property type="match status" value="1"/>
</dbReference>
<sequence length="534" mass="62105">MTNHCDTASLLLRGLAVAAPAALAVSSTSCSSQKNPGDNERKPLNIVYIMTDDHTAQMMSCYDTRYISTPNLDRIARDGVRFTNSFVANSLSGPSRACMLTGKHSHKNGFLSNEMSVFDGEQPTFPKYLQKAGYQTAIFGKWHLETLPTGFDRWEILPGQGDYYNPRFIRQEGDTVVEHGYLTSIITDKSLDWLENERDKSKPFALIIHHKAIHRDWIADTCDLDLFEDTDFPVPETFYDDYAGRPAAAAQEMSIDKDLDIIYDLKMLNDTVDTRLKSTYLSIIGRMDSAQRAAFDAHYQPIIDDFYKKNLTGKDLAEWKFQRYMRDYMKVVKSLDDNVGRVLDYLEEHDMLDNTLVVYTSDQGFYMGEHGWFDKRFMYEESMRTPLVMLLPKGLERRGDIPEMVQNIDYAPTFLELAGIEVPEDMQGMSLMPLLRDKNGPEKWRDNLYYHYHEYPAEHMVKRHYGVRDDRYKLMHFYNDIDQWELYDLKEDPNEMHNIYGKPGTEEITARMMQKLKAAQEQYDDPIREKYPIK</sequence>
<dbReference type="PANTHER" id="PTHR43108:SF6">
    <property type="entry name" value="N-SULPHOGLUCOSAMINE SULPHOHYDROLASE"/>
    <property type="match status" value="1"/>
</dbReference>
<dbReference type="SUPFAM" id="SSF53649">
    <property type="entry name" value="Alkaline phosphatase-like"/>
    <property type="match status" value="1"/>
</dbReference>
<evidence type="ECO:0000259" key="4">
    <source>
        <dbReference type="Pfam" id="PF16347"/>
    </source>
</evidence>
<evidence type="ECO:0000256" key="1">
    <source>
        <dbReference type="ARBA" id="ARBA00008779"/>
    </source>
</evidence>
<dbReference type="PROSITE" id="PS00523">
    <property type="entry name" value="SULFATASE_1"/>
    <property type="match status" value="1"/>
</dbReference>
<evidence type="ECO:0000256" key="2">
    <source>
        <dbReference type="ARBA" id="ARBA00022801"/>
    </source>
</evidence>
<organism evidence="5 6">
    <name type="scientific">Paramuribaculum intestinale</name>
    <dbReference type="NCBI Taxonomy" id="2094151"/>
    <lineage>
        <taxon>Bacteria</taxon>
        <taxon>Pseudomonadati</taxon>
        <taxon>Bacteroidota</taxon>
        <taxon>Bacteroidia</taxon>
        <taxon>Bacteroidales</taxon>
        <taxon>Muribaculaceae</taxon>
        <taxon>Paramuribaculum</taxon>
    </lineage>
</organism>
<evidence type="ECO:0000313" key="6">
    <source>
        <dbReference type="Proteomes" id="UP000244925"/>
    </source>
</evidence>
<dbReference type="Pfam" id="PF16347">
    <property type="entry name" value="SGSH_C"/>
    <property type="match status" value="1"/>
</dbReference>
<proteinExistence type="inferred from homology"/>
<dbReference type="GO" id="GO:0016787">
    <property type="term" value="F:hydrolase activity"/>
    <property type="evidence" value="ECO:0007669"/>
    <property type="project" value="UniProtKB-KW"/>
</dbReference>
<dbReference type="PANTHER" id="PTHR43108">
    <property type="entry name" value="N-ACETYLGLUCOSAMINE-6-SULFATASE FAMILY MEMBER"/>
    <property type="match status" value="1"/>
</dbReference>
<dbReference type="InterPro" id="IPR024607">
    <property type="entry name" value="Sulfatase_CS"/>
</dbReference>
<keyword evidence="3" id="KW-0732">Signal</keyword>
<feature type="chain" id="PRO_5015846951" evidence="3">
    <location>
        <begin position="25"/>
        <end position="534"/>
    </location>
</feature>
<accession>A0A2V1IUJ9</accession>
<dbReference type="RefSeq" id="WP_107035564.1">
    <property type="nucleotide sequence ID" value="NZ_CAOMFE010000001.1"/>
</dbReference>
<comment type="caution">
    <text evidence="5">The sequence shown here is derived from an EMBL/GenBank/DDBJ whole genome shotgun (WGS) entry which is preliminary data.</text>
</comment>